<organism evidence="1 2">
    <name type="scientific">Pistacia atlantica</name>
    <dbReference type="NCBI Taxonomy" id="434234"/>
    <lineage>
        <taxon>Eukaryota</taxon>
        <taxon>Viridiplantae</taxon>
        <taxon>Streptophyta</taxon>
        <taxon>Embryophyta</taxon>
        <taxon>Tracheophyta</taxon>
        <taxon>Spermatophyta</taxon>
        <taxon>Magnoliopsida</taxon>
        <taxon>eudicotyledons</taxon>
        <taxon>Gunneridae</taxon>
        <taxon>Pentapetalae</taxon>
        <taxon>rosids</taxon>
        <taxon>malvids</taxon>
        <taxon>Sapindales</taxon>
        <taxon>Anacardiaceae</taxon>
        <taxon>Pistacia</taxon>
    </lineage>
</organism>
<gene>
    <name evidence="1" type="ORF">Patl1_34295</name>
</gene>
<comment type="caution">
    <text evidence="1">The sequence shown here is derived from an EMBL/GenBank/DDBJ whole genome shotgun (WGS) entry which is preliminary data.</text>
</comment>
<proteinExistence type="predicted"/>
<reference evidence="2" key="1">
    <citation type="journal article" date="2023" name="G3 (Bethesda)">
        <title>Genome assembly and association tests identify interacting loci associated with vigor, precocity, and sex in interspecific pistachio rootstocks.</title>
        <authorList>
            <person name="Palmer W."/>
            <person name="Jacygrad E."/>
            <person name="Sagayaradj S."/>
            <person name="Cavanaugh K."/>
            <person name="Han R."/>
            <person name="Bertier L."/>
            <person name="Beede B."/>
            <person name="Kafkas S."/>
            <person name="Golino D."/>
            <person name="Preece J."/>
            <person name="Michelmore R."/>
        </authorList>
    </citation>
    <scope>NUCLEOTIDE SEQUENCE [LARGE SCALE GENOMIC DNA]</scope>
</reference>
<protein>
    <submittedName>
        <fullName evidence="1">Uncharacterized protein</fullName>
    </submittedName>
</protein>
<sequence length="101" mass="10937">MHGTVLGRCLEVLIDGESTHNFIQERATTHLGLPILGSAKFQVTIGNRDTMGCLGMCGDVVLNLDGHEFVVDLFVLPLRGADIVLGAQWLATLGLIIMDYK</sequence>
<name>A0ACC0ZTD0_9ROSI</name>
<evidence type="ECO:0000313" key="1">
    <source>
        <dbReference type="EMBL" id="KAJ0074913.1"/>
    </source>
</evidence>
<accession>A0ACC0ZTD0</accession>
<evidence type="ECO:0000313" key="2">
    <source>
        <dbReference type="Proteomes" id="UP001164250"/>
    </source>
</evidence>
<dbReference type="Proteomes" id="UP001164250">
    <property type="component" value="Chromosome 15"/>
</dbReference>
<dbReference type="EMBL" id="CM047910">
    <property type="protein sequence ID" value="KAJ0074913.1"/>
    <property type="molecule type" value="Genomic_DNA"/>
</dbReference>
<keyword evidence="2" id="KW-1185">Reference proteome</keyword>